<keyword evidence="1" id="KW-1133">Transmembrane helix</keyword>
<dbReference type="PROSITE" id="PS50112">
    <property type="entry name" value="PAS"/>
    <property type="match status" value="1"/>
</dbReference>
<dbReference type="Gene3D" id="3.30.70.270">
    <property type="match status" value="1"/>
</dbReference>
<evidence type="ECO:0000259" key="2">
    <source>
        <dbReference type="PROSITE" id="PS50112"/>
    </source>
</evidence>
<feature type="domain" description="PAS" evidence="2">
    <location>
        <begin position="353"/>
        <end position="425"/>
    </location>
</feature>
<feature type="transmembrane region" description="Helical" evidence="1">
    <location>
        <begin position="268"/>
        <end position="292"/>
    </location>
</feature>
<dbReference type="SMART" id="SM00267">
    <property type="entry name" value="GGDEF"/>
    <property type="match status" value="1"/>
</dbReference>
<dbReference type="CDD" id="cd01949">
    <property type="entry name" value="GGDEF"/>
    <property type="match status" value="1"/>
</dbReference>
<dbReference type="FunFam" id="3.30.450.20:FF:000099">
    <property type="entry name" value="Sensory box sensor histidine kinase"/>
    <property type="match status" value="1"/>
</dbReference>
<dbReference type="InterPro" id="IPR029787">
    <property type="entry name" value="Nucleotide_cyclase"/>
</dbReference>
<feature type="domain" description="PAC" evidence="3">
    <location>
        <begin position="429"/>
        <end position="481"/>
    </location>
</feature>
<feature type="domain" description="GGDEF" evidence="5">
    <location>
        <begin position="505"/>
        <end position="638"/>
    </location>
</feature>
<dbReference type="Pfam" id="PF00990">
    <property type="entry name" value="GGDEF"/>
    <property type="match status" value="1"/>
</dbReference>
<dbReference type="Pfam" id="PF08447">
    <property type="entry name" value="PAS_3"/>
    <property type="match status" value="1"/>
</dbReference>
<keyword evidence="1" id="KW-0472">Membrane</keyword>
<dbReference type="CDD" id="cd00130">
    <property type="entry name" value="PAS"/>
    <property type="match status" value="1"/>
</dbReference>
<dbReference type="FunFam" id="3.20.20.450:FF:000001">
    <property type="entry name" value="Cyclic di-GMP phosphodiesterase yahA"/>
    <property type="match status" value="1"/>
</dbReference>
<dbReference type="SMART" id="SM00091">
    <property type="entry name" value="PAS"/>
    <property type="match status" value="1"/>
</dbReference>
<dbReference type="InterPro" id="IPR013655">
    <property type="entry name" value="PAS_fold_3"/>
</dbReference>
<dbReference type="SUPFAM" id="SSF141868">
    <property type="entry name" value="EAL domain-like"/>
    <property type="match status" value="1"/>
</dbReference>
<dbReference type="SUPFAM" id="SSF55785">
    <property type="entry name" value="PYP-like sensor domain (PAS domain)"/>
    <property type="match status" value="1"/>
</dbReference>
<dbReference type="PROSITE" id="PS50113">
    <property type="entry name" value="PAC"/>
    <property type="match status" value="1"/>
</dbReference>
<dbReference type="NCBIfam" id="TIGR00229">
    <property type="entry name" value="sensory_box"/>
    <property type="match status" value="1"/>
</dbReference>
<dbReference type="SMART" id="SM00086">
    <property type="entry name" value="PAC"/>
    <property type="match status" value="1"/>
</dbReference>
<dbReference type="SMART" id="SM00052">
    <property type="entry name" value="EAL"/>
    <property type="match status" value="1"/>
</dbReference>
<dbReference type="CDD" id="cd01948">
    <property type="entry name" value="EAL"/>
    <property type="match status" value="1"/>
</dbReference>
<sequence>MRIRNFLMRVQTRLFILLTAVVALTVVGIRSIDTTERQRLLTIANGMEQDRNVFFRQLIKLKGESLENFVHNYTYWDELIQFTKAPDPKWARDQLEASMPSFKLDGIWVYNLNKKLVYATVNRSSPSNPPALPLPDRDLVAFLQLLHRQRFAHFFVQTPQGLLEVRAATIHPSDDPEHRTAPQGYFLAGRLWSKQFLTHLGSMVHAQIELLPPDHQPLSKLSKLDVQQGILTNLSPLRGWDQQVVAQLSFKSASPLLGQLDAAYDDQLLQAVVVGGLMCLILLFALVVWVVLPLRSLSQALVVEDASLIHKLSTAKTEFGELAQLILKFFHQKELLLSEIAVRKSVETELRQSEERYVLAAAGANDGLWDWDLQQNQIYFSNRWKSMLGFAELEIPNQVEAWLERIHPEDREQMQHCLQEHLEGKSEHFEYEYRMRLKDGSYRWMLCRGLAVRDQVGQAYRIAGSQTDLTDRKALYDPLTHLANRSLLMERLRQAMQIRERYPARLFAVLFLDLDRFKWVNDSLGHWIGDRLLIEIAARLKALSRSEDTVARLGGDEFVLLLANLSTPAEAIAVASRIQHTLAQVFEIEGHTIYTGTSIGIAFADHLEQKGEELLQYADMAMYQSKSRGGNNVQVFDTAMRVGTSNRLKLELELRQALEQQQLLLYYQPIVCLSTGTLQGFEALVRWQHPQAGLLSPVDFLPLAEETGLILPIGTWILQTACSQMYSWQQQIQADVPLSISVNFSTRQFFHPNFLQQIQTILSETGLAPHCLKLELTEHTMIEDAERAARLLSQLNALGIDIQLDDFGTGFSSLSHLHEFPIHTLKIDRCFTQQALDSSRHKEIVQAVVTLAHNLGLSVVAEGIETKAQYEQLRNLGCDYGQGYFFTPPLDLFQATAWMTASGSP</sequence>
<dbReference type="PROSITE" id="PS50883">
    <property type="entry name" value="EAL"/>
    <property type="match status" value="1"/>
</dbReference>
<keyword evidence="1" id="KW-0812">Transmembrane</keyword>
<dbReference type="Gene3D" id="3.30.450.20">
    <property type="entry name" value="PAS domain"/>
    <property type="match status" value="1"/>
</dbReference>
<dbReference type="InterPro" id="IPR000160">
    <property type="entry name" value="GGDEF_dom"/>
</dbReference>
<dbReference type="EMBL" id="CP001344">
    <property type="protein sequence ID" value="ACL45877.1"/>
    <property type="molecule type" value="Genomic_DNA"/>
</dbReference>
<dbReference type="STRING" id="395961.Cyan7425_3556"/>
<dbReference type="InterPro" id="IPR035919">
    <property type="entry name" value="EAL_sf"/>
</dbReference>
<evidence type="ECO:0000256" key="1">
    <source>
        <dbReference type="SAM" id="Phobius"/>
    </source>
</evidence>
<dbReference type="eggNOG" id="COG5001">
    <property type="taxonomic scope" value="Bacteria"/>
</dbReference>
<dbReference type="Pfam" id="PF00563">
    <property type="entry name" value="EAL"/>
    <property type="match status" value="1"/>
</dbReference>
<dbReference type="InterPro" id="IPR001633">
    <property type="entry name" value="EAL_dom"/>
</dbReference>
<organism evidence="6">
    <name type="scientific">Cyanothece sp. (strain PCC 7425 / ATCC 29141)</name>
    <dbReference type="NCBI Taxonomy" id="395961"/>
    <lineage>
        <taxon>Bacteria</taxon>
        <taxon>Bacillati</taxon>
        <taxon>Cyanobacteriota</taxon>
        <taxon>Cyanophyceae</taxon>
        <taxon>Gomontiellales</taxon>
        <taxon>Cyanothecaceae</taxon>
        <taxon>Cyanothece</taxon>
    </lineage>
</organism>
<dbReference type="PANTHER" id="PTHR44757">
    <property type="entry name" value="DIGUANYLATE CYCLASE DGCP"/>
    <property type="match status" value="1"/>
</dbReference>
<dbReference type="InterPro" id="IPR035965">
    <property type="entry name" value="PAS-like_dom_sf"/>
</dbReference>
<feature type="domain" description="EAL" evidence="4">
    <location>
        <begin position="647"/>
        <end position="903"/>
    </location>
</feature>
<evidence type="ECO:0000313" key="6">
    <source>
        <dbReference type="EMBL" id="ACL45877.1"/>
    </source>
</evidence>
<dbReference type="InterPro" id="IPR052155">
    <property type="entry name" value="Biofilm_reg_signaling"/>
</dbReference>
<dbReference type="Gene3D" id="3.20.20.450">
    <property type="entry name" value="EAL domain"/>
    <property type="match status" value="1"/>
</dbReference>
<dbReference type="InterPro" id="IPR000014">
    <property type="entry name" value="PAS"/>
</dbReference>
<dbReference type="SUPFAM" id="SSF55073">
    <property type="entry name" value="Nucleotide cyclase"/>
    <property type="match status" value="1"/>
</dbReference>
<dbReference type="OrthoDB" id="425396at2"/>
<dbReference type="Pfam" id="PF05228">
    <property type="entry name" value="CHASE4"/>
    <property type="match status" value="1"/>
</dbReference>
<reference evidence="6" key="1">
    <citation type="submission" date="2009-01" db="EMBL/GenBank/DDBJ databases">
        <title>Complete sequence of chromosome Cyanothece sp. PCC 7425.</title>
        <authorList>
            <consortium name="US DOE Joint Genome Institute"/>
            <person name="Lucas S."/>
            <person name="Copeland A."/>
            <person name="Lapidus A."/>
            <person name="Glavina del Rio T."/>
            <person name="Dalin E."/>
            <person name="Tice H."/>
            <person name="Bruce D."/>
            <person name="Goodwin L."/>
            <person name="Pitluck S."/>
            <person name="Sims D."/>
            <person name="Meineke L."/>
            <person name="Brettin T."/>
            <person name="Detter J.C."/>
            <person name="Han C."/>
            <person name="Larimer F."/>
            <person name="Land M."/>
            <person name="Hauser L."/>
            <person name="Kyrpides N."/>
            <person name="Ovchinnikova G."/>
            <person name="Liberton M."/>
            <person name="Stoeckel J."/>
            <person name="Banerjee A."/>
            <person name="Singh A."/>
            <person name="Page L."/>
            <person name="Sato H."/>
            <person name="Zhao L."/>
            <person name="Sherman L."/>
            <person name="Pakrasi H."/>
            <person name="Richardson P."/>
        </authorList>
    </citation>
    <scope>NUCLEOTIDE SEQUENCE</scope>
    <source>
        <strain evidence="6">PCC 7425</strain>
    </source>
</reference>
<evidence type="ECO:0000259" key="5">
    <source>
        <dbReference type="PROSITE" id="PS50887"/>
    </source>
</evidence>
<protein>
    <submittedName>
        <fullName evidence="6">Diguanylate cyclase/phosphodiesterase with PAS/PAC sensor(S)</fullName>
    </submittedName>
</protein>
<dbReference type="InterPro" id="IPR007892">
    <property type="entry name" value="CHASE4"/>
</dbReference>
<dbReference type="PROSITE" id="PS50887">
    <property type="entry name" value="GGDEF"/>
    <property type="match status" value="1"/>
</dbReference>
<evidence type="ECO:0000259" key="3">
    <source>
        <dbReference type="PROSITE" id="PS50113"/>
    </source>
</evidence>
<dbReference type="InterPro" id="IPR001610">
    <property type="entry name" value="PAC"/>
</dbReference>
<dbReference type="AlphaFoldDB" id="B8HRL0"/>
<name>B8HRL0_CYAP4</name>
<dbReference type="NCBIfam" id="TIGR00254">
    <property type="entry name" value="GGDEF"/>
    <property type="match status" value="1"/>
</dbReference>
<gene>
    <name evidence="6" type="ordered locus">Cyan7425_3556</name>
</gene>
<proteinExistence type="predicted"/>
<evidence type="ECO:0000259" key="4">
    <source>
        <dbReference type="PROSITE" id="PS50883"/>
    </source>
</evidence>
<dbReference type="InterPro" id="IPR000700">
    <property type="entry name" value="PAS-assoc_C"/>
</dbReference>
<dbReference type="PANTHER" id="PTHR44757:SF2">
    <property type="entry name" value="BIOFILM ARCHITECTURE MAINTENANCE PROTEIN MBAA"/>
    <property type="match status" value="1"/>
</dbReference>
<dbReference type="InterPro" id="IPR043128">
    <property type="entry name" value="Rev_trsase/Diguanyl_cyclase"/>
</dbReference>
<dbReference type="KEGG" id="cyn:Cyan7425_3556"/>
<accession>B8HRL0</accession>
<dbReference type="HOGENOM" id="CLU_000445_91_2_3"/>